<dbReference type="GO" id="GO:0050660">
    <property type="term" value="F:flavin adenine dinucleotide binding"/>
    <property type="evidence" value="ECO:0007669"/>
    <property type="project" value="InterPro"/>
</dbReference>
<sequence>MSEQYLNVKTVAVVGAGVSGVASAVHLRKAGLDVTVFERNAHIGGVWFFDERTSKDAAYPSVTPSVGDSPAYERSLDKRKDSASGSPVEGEGETSKPAAVDFAPPGPCYEGLKNNVSTHEMEMQCHTWMEGTEEFVGQSVVSEYVRGAAEGNGILERVRLNTRVDRVAKEGGMWRVETSRLEHTGLGPRYERAVELFDAIVVANGHYHAPNIPDFPGLKEWKAAFPDRIQHSKLYRRPDDLRDQTVLIVGAGVSSTDIARELGPVARTIYQSSRGGPYDLPSHLLPDNAARVPGIASFSPLPRINKPLDHGAPLPGTITLTDNSTLCSIDRIILATGYHSSLPFLRNLHADHLSSDSAPPDILITDGTHTHNLHKDIFYIPDPTLAFVGIPFHTATFSLFEFQAIALAQVFAGRVPLPRKEDIRAEYDERLKKKGAGRGFHSLRGRGEEMGYVRELVDWVNGSLGEHSMRGHSEKWIKSYGRRVQRMEALFKASRDSEVDSQVAEARVPCS</sequence>
<dbReference type="EMBL" id="JAAQHG020000024">
    <property type="protein sequence ID" value="KAL1584690.1"/>
    <property type="molecule type" value="Genomic_DNA"/>
</dbReference>
<keyword evidence="8" id="KW-1185">Reference proteome</keyword>
<protein>
    <submittedName>
        <fullName evidence="7">Uncharacterized protein</fullName>
    </submittedName>
</protein>
<feature type="region of interest" description="Disordered" evidence="6">
    <location>
        <begin position="59"/>
        <end position="104"/>
    </location>
</feature>
<dbReference type="Pfam" id="PF13450">
    <property type="entry name" value="NAD_binding_8"/>
    <property type="match status" value="1"/>
</dbReference>
<comment type="similarity">
    <text evidence="1">Belongs to the FMO family.</text>
</comment>
<dbReference type="InterPro" id="IPR036188">
    <property type="entry name" value="FAD/NAD-bd_sf"/>
</dbReference>
<organism evidence="7 8">
    <name type="scientific">Cladosporium halotolerans</name>
    <dbReference type="NCBI Taxonomy" id="1052096"/>
    <lineage>
        <taxon>Eukaryota</taxon>
        <taxon>Fungi</taxon>
        <taxon>Dikarya</taxon>
        <taxon>Ascomycota</taxon>
        <taxon>Pezizomycotina</taxon>
        <taxon>Dothideomycetes</taxon>
        <taxon>Dothideomycetidae</taxon>
        <taxon>Cladosporiales</taxon>
        <taxon>Cladosporiaceae</taxon>
        <taxon>Cladosporium</taxon>
    </lineage>
</organism>
<dbReference type="PRINTS" id="PR00419">
    <property type="entry name" value="ADXRDTASE"/>
</dbReference>
<dbReference type="PANTHER" id="PTHR23023">
    <property type="entry name" value="DIMETHYLANILINE MONOOXYGENASE"/>
    <property type="match status" value="1"/>
</dbReference>
<dbReference type="InterPro" id="IPR000960">
    <property type="entry name" value="Flavin_mOase"/>
</dbReference>
<evidence type="ECO:0000313" key="8">
    <source>
        <dbReference type="Proteomes" id="UP000803884"/>
    </source>
</evidence>
<dbReference type="SUPFAM" id="SSF51905">
    <property type="entry name" value="FAD/NAD(P)-binding domain"/>
    <property type="match status" value="2"/>
</dbReference>
<dbReference type="Gene3D" id="3.50.50.60">
    <property type="entry name" value="FAD/NAD(P)-binding domain"/>
    <property type="match status" value="2"/>
</dbReference>
<keyword evidence="4" id="KW-0521">NADP</keyword>
<evidence type="ECO:0000256" key="6">
    <source>
        <dbReference type="SAM" id="MobiDB-lite"/>
    </source>
</evidence>
<keyword evidence="3" id="KW-0274">FAD</keyword>
<dbReference type="AlphaFoldDB" id="A0AB34KM80"/>
<evidence type="ECO:0000256" key="5">
    <source>
        <dbReference type="ARBA" id="ARBA00023002"/>
    </source>
</evidence>
<name>A0AB34KM80_9PEZI</name>
<dbReference type="GO" id="GO:0050661">
    <property type="term" value="F:NADP binding"/>
    <property type="evidence" value="ECO:0007669"/>
    <property type="project" value="InterPro"/>
</dbReference>
<accession>A0AB34KM80</accession>
<gene>
    <name evidence="7" type="ORF">WHR41_06909</name>
</gene>
<evidence type="ECO:0000256" key="2">
    <source>
        <dbReference type="ARBA" id="ARBA00022630"/>
    </source>
</evidence>
<dbReference type="GO" id="GO:0004499">
    <property type="term" value="F:N,N-dimethylaniline monooxygenase activity"/>
    <property type="evidence" value="ECO:0007669"/>
    <property type="project" value="InterPro"/>
</dbReference>
<dbReference type="InterPro" id="IPR020946">
    <property type="entry name" value="Flavin_mOase-like"/>
</dbReference>
<keyword evidence="2" id="KW-0285">Flavoprotein</keyword>
<dbReference type="Proteomes" id="UP000803884">
    <property type="component" value="Unassembled WGS sequence"/>
</dbReference>
<comment type="caution">
    <text evidence="7">The sequence shown here is derived from an EMBL/GenBank/DDBJ whole genome shotgun (WGS) entry which is preliminary data.</text>
</comment>
<dbReference type="RefSeq" id="XP_069227796.1">
    <property type="nucleotide sequence ID" value="XM_069375514.1"/>
</dbReference>
<proteinExistence type="inferred from homology"/>
<reference evidence="7 8" key="1">
    <citation type="journal article" date="2020" name="Microbiol. Resour. Announc.">
        <title>Draft Genome Sequence of a Cladosporium Species Isolated from the Mesophotic Ascidian Didemnum maculosum.</title>
        <authorList>
            <person name="Gioti A."/>
            <person name="Siaperas R."/>
            <person name="Nikolaivits E."/>
            <person name="Le Goff G."/>
            <person name="Ouazzani J."/>
            <person name="Kotoulas G."/>
            <person name="Topakas E."/>
        </authorList>
    </citation>
    <scope>NUCLEOTIDE SEQUENCE [LARGE SCALE GENOMIC DNA]</scope>
    <source>
        <strain evidence="7 8">TM138-S3</strain>
    </source>
</reference>
<evidence type="ECO:0000256" key="4">
    <source>
        <dbReference type="ARBA" id="ARBA00022857"/>
    </source>
</evidence>
<evidence type="ECO:0000256" key="3">
    <source>
        <dbReference type="ARBA" id="ARBA00022827"/>
    </source>
</evidence>
<dbReference type="GeneID" id="96008352"/>
<evidence type="ECO:0000256" key="1">
    <source>
        <dbReference type="ARBA" id="ARBA00009183"/>
    </source>
</evidence>
<dbReference type="PIRSF" id="PIRSF000332">
    <property type="entry name" value="FMO"/>
    <property type="match status" value="1"/>
</dbReference>
<dbReference type="InterPro" id="IPR050346">
    <property type="entry name" value="FMO-like"/>
</dbReference>
<keyword evidence="5" id="KW-0560">Oxidoreductase</keyword>
<dbReference type="Pfam" id="PF00743">
    <property type="entry name" value="FMO-like"/>
    <property type="match status" value="1"/>
</dbReference>
<evidence type="ECO:0000313" key="7">
    <source>
        <dbReference type="EMBL" id="KAL1584690.1"/>
    </source>
</evidence>